<dbReference type="Proteomes" id="UP000009881">
    <property type="component" value="Unassembled WGS sequence"/>
</dbReference>
<gene>
    <name evidence="2" type="ORF">C882_0139</name>
</gene>
<keyword evidence="3" id="KW-1185">Reference proteome</keyword>
<dbReference type="STRING" id="1238182.C882_0139"/>
<dbReference type="EMBL" id="ANHY01000010">
    <property type="protein sequence ID" value="EKV30058.1"/>
    <property type="molecule type" value="Genomic_DNA"/>
</dbReference>
<dbReference type="AlphaFoldDB" id="K9HI26"/>
<evidence type="ECO:0000256" key="1">
    <source>
        <dbReference type="SAM" id="MobiDB-lite"/>
    </source>
</evidence>
<sequence>MPGLNACPPTGGTAHAAARHPRPGSDALPDGAGRLLARPHG</sequence>
<comment type="caution">
    <text evidence="2">The sequence shown here is derived from an EMBL/GenBank/DDBJ whole genome shotgun (WGS) entry which is preliminary data.</text>
</comment>
<feature type="region of interest" description="Disordered" evidence="1">
    <location>
        <begin position="1"/>
        <end position="41"/>
    </location>
</feature>
<accession>K9HI26</accession>
<protein>
    <submittedName>
        <fullName evidence="2">Uncharacterized protein</fullName>
    </submittedName>
</protein>
<evidence type="ECO:0000313" key="3">
    <source>
        <dbReference type="Proteomes" id="UP000009881"/>
    </source>
</evidence>
<name>K9HI26_9PROT</name>
<organism evidence="2 3">
    <name type="scientific">Caenispirillum salinarum AK4</name>
    <dbReference type="NCBI Taxonomy" id="1238182"/>
    <lineage>
        <taxon>Bacteria</taxon>
        <taxon>Pseudomonadati</taxon>
        <taxon>Pseudomonadota</taxon>
        <taxon>Alphaproteobacteria</taxon>
        <taxon>Rhodospirillales</taxon>
        <taxon>Novispirillaceae</taxon>
        <taxon>Caenispirillum</taxon>
    </lineage>
</organism>
<reference evidence="2 3" key="1">
    <citation type="journal article" date="2013" name="Genome Announc.">
        <title>Draft Genome Sequence of an Alphaproteobacterium, Caenispirillum salinarum AK4(T), Isolated from a Solar Saltern.</title>
        <authorList>
            <person name="Khatri I."/>
            <person name="Singh A."/>
            <person name="Korpole S."/>
            <person name="Pinnaka A.K."/>
            <person name="Subramanian S."/>
        </authorList>
    </citation>
    <scope>NUCLEOTIDE SEQUENCE [LARGE SCALE GENOMIC DNA]</scope>
    <source>
        <strain evidence="2 3">AK4</strain>
    </source>
</reference>
<evidence type="ECO:0000313" key="2">
    <source>
        <dbReference type="EMBL" id="EKV30058.1"/>
    </source>
</evidence>
<proteinExistence type="predicted"/>